<dbReference type="InterPro" id="IPR029063">
    <property type="entry name" value="SAM-dependent_MTases_sf"/>
</dbReference>
<reference evidence="3" key="1">
    <citation type="submission" date="2018-05" db="EMBL/GenBank/DDBJ databases">
        <authorList>
            <person name="Lanie J.A."/>
            <person name="Ng W.-L."/>
            <person name="Kazmierczak K.M."/>
            <person name="Andrzejewski T.M."/>
            <person name="Davidsen T.M."/>
            <person name="Wayne K.J."/>
            <person name="Tettelin H."/>
            <person name="Glass J.I."/>
            <person name="Rusch D."/>
            <person name="Podicherti R."/>
            <person name="Tsui H.-C.T."/>
            <person name="Winkler M.E."/>
        </authorList>
    </citation>
    <scope>NUCLEOTIDE SEQUENCE</scope>
</reference>
<dbReference type="SUPFAM" id="SSF53335">
    <property type="entry name" value="S-adenosyl-L-methionine-dependent methyltransferases"/>
    <property type="match status" value="1"/>
</dbReference>
<accession>A0A382YMK6</accession>
<gene>
    <name evidence="3" type="ORF">METZ01_LOCUS437154</name>
</gene>
<keyword evidence="2" id="KW-0808">Transferase</keyword>
<dbReference type="Pfam" id="PF03602">
    <property type="entry name" value="Cons_hypoth95"/>
    <property type="match status" value="1"/>
</dbReference>
<dbReference type="Gene3D" id="3.40.50.150">
    <property type="entry name" value="Vaccinia Virus protein VP39"/>
    <property type="match status" value="1"/>
</dbReference>
<evidence type="ECO:0000313" key="3">
    <source>
        <dbReference type="EMBL" id="SVD84300.1"/>
    </source>
</evidence>
<evidence type="ECO:0008006" key="4">
    <source>
        <dbReference type="Google" id="ProtNLM"/>
    </source>
</evidence>
<evidence type="ECO:0000256" key="2">
    <source>
        <dbReference type="ARBA" id="ARBA00022679"/>
    </source>
</evidence>
<dbReference type="GO" id="GO:0031167">
    <property type="term" value="P:rRNA methylation"/>
    <property type="evidence" value="ECO:0007669"/>
    <property type="project" value="InterPro"/>
</dbReference>
<dbReference type="PANTHER" id="PTHR43542">
    <property type="entry name" value="METHYLTRANSFERASE"/>
    <property type="match status" value="1"/>
</dbReference>
<dbReference type="PANTHER" id="PTHR43542:SF1">
    <property type="entry name" value="METHYLTRANSFERASE"/>
    <property type="match status" value="1"/>
</dbReference>
<proteinExistence type="predicted"/>
<dbReference type="AlphaFoldDB" id="A0A382YMK6"/>
<keyword evidence="1" id="KW-0489">Methyltransferase</keyword>
<dbReference type="EMBL" id="UINC01176932">
    <property type="protein sequence ID" value="SVD84300.1"/>
    <property type="molecule type" value="Genomic_DNA"/>
</dbReference>
<evidence type="ECO:0000256" key="1">
    <source>
        <dbReference type="ARBA" id="ARBA00022603"/>
    </source>
</evidence>
<organism evidence="3">
    <name type="scientific">marine metagenome</name>
    <dbReference type="NCBI Taxonomy" id="408172"/>
    <lineage>
        <taxon>unclassified sequences</taxon>
        <taxon>metagenomes</taxon>
        <taxon>ecological metagenomes</taxon>
    </lineage>
</organism>
<protein>
    <recommendedName>
        <fullName evidence="4">16S rRNA (Guanine(966)-N(2))-methyltransferase RsmD</fullName>
    </recommendedName>
</protein>
<dbReference type="GO" id="GO:0008168">
    <property type="term" value="F:methyltransferase activity"/>
    <property type="evidence" value="ECO:0007669"/>
    <property type="project" value="UniProtKB-KW"/>
</dbReference>
<sequence>MQIHAGRYKGRRIKTVANVSYRPTMALVRKSLFDILGDLTGYHVLDLFSGSGILGFEAASRGAKSVTFVENSM</sequence>
<name>A0A382YMK6_9ZZZZ</name>
<feature type="non-terminal residue" evidence="3">
    <location>
        <position position="73"/>
    </location>
</feature>
<dbReference type="InterPro" id="IPR004398">
    <property type="entry name" value="RNA_MeTrfase_RsmD"/>
</dbReference>